<dbReference type="Gene3D" id="3.30.70.270">
    <property type="match status" value="1"/>
</dbReference>
<dbReference type="SUPFAM" id="SSF55073">
    <property type="entry name" value="Nucleotide cyclase"/>
    <property type="match status" value="1"/>
</dbReference>
<dbReference type="OrthoDB" id="243535at2"/>
<dbReference type="EMBL" id="SJPF01000001">
    <property type="protein sequence ID" value="TWT38848.1"/>
    <property type="molecule type" value="Genomic_DNA"/>
</dbReference>
<evidence type="ECO:0000313" key="3">
    <source>
        <dbReference type="Proteomes" id="UP000318878"/>
    </source>
</evidence>
<dbReference type="PANTHER" id="PTHR33525:SF3">
    <property type="entry name" value="RIBONUCLEASE Y"/>
    <property type="match status" value="1"/>
</dbReference>
<dbReference type="PANTHER" id="PTHR33525">
    <property type="match status" value="1"/>
</dbReference>
<protein>
    <submittedName>
        <fullName evidence="2">HDOD domain protein</fullName>
    </submittedName>
</protein>
<dbReference type="InterPro" id="IPR052340">
    <property type="entry name" value="RNase_Y/CdgJ"/>
</dbReference>
<dbReference type="AlphaFoldDB" id="A0A5C5VJR2"/>
<evidence type="ECO:0000259" key="1">
    <source>
        <dbReference type="PROSITE" id="PS51833"/>
    </source>
</evidence>
<dbReference type="RefSeq" id="WP_146429072.1">
    <property type="nucleotide sequence ID" value="NZ_SJPF01000001.1"/>
</dbReference>
<dbReference type="InterPro" id="IPR043128">
    <property type="entry name" value="Rev_trsase/Diguanyl_cyclase"/>
</dbReference>
<gene>
    <name evidence="2" type="ORF">Enr8_05420</name>
</gene>
<dbReference type="PROSITE" id="PS51833">
    <property type="entry name" value="HDOD"/>
    <property type="match status" value="1"/>
</dbReference>
<accession>A0A5C5VJR2</accession>
<evidence type="ECO:0000313" key="2">
    <source>
        <dbReference type="EMBL" id="TWT38848.1"/>
    </source>
</evidence>
<keyword evidence="3" id="KW-1185">Reference proteome</keyword>
<dbReference type="Gene3D" id="1.10.3210.10">
    <property type="entry name" value="Hypothetical protein af1432"/>
    <property type="match status" value="1"/>
</dbReference>
<proteinExistence type="predicted"/>
<organism evidence="2 3">
    <name type="scientific">Blastopirellula retiformator</name>
    <dbReference type="NCBI Taxonomy" id="2527970"/>
    <lineage>
        <taxon>Bacteria</taxon>
        <taxon>Pseudomonadati</taxon>
        <taxon>Planctomycetota</taxon>
        <taxon>Planctomycetia</taxon>
        <taxon>Pirellulales</taxon>
        <taxon>Pirellulaceae</taxon>
        <taxon>Blastopirellula</taxon>
    </lineage>
</organism>
<name>A0A5C5VJR2_9BACT</name>
<dbReference type="InterPro" id="IPR013976">
    <property type="entry name" value="HDOD"/>
</dbReference>
<sequence>MTAQPAAEAGYIQQFVERASSLYSLPAVAMEVLELTGRPSIDAAQVKSCIERDPALTIKILRAVNSPLFGLSRQVSDLHQALALLGMKPLKLLVLGFSLPREMLDGVEADSLSRYWSIALTKAVAAREIAEYLGYRNGDEAFIAGLLADVGMLVLMQDLGAPYAQFVRKAEEEEASLLEMEVGTLGFDHIILSSRLLSHWKLPPAIVDAIAAIKPAALTATLHLASLSESARTLVLADRLTDILAGKRLAALPAWVEAIAEYVPADQTDFENLAVRIEEKVEQLASAMRVRIDEKQAYGDVMMQAYDRLSEVAADAAFDVARRDPEELQLQSAWEEAKELTTAMRNFGERPLASPPVTAKPAKPMTAVATAELAKTDPRELGLDKASIARLDFEVQRCRQLREPISVLQLTIDRYEDLLLQAGPDEAIHTWRLLEKAVAAIVGGAGKSFVSADAVLMVVLPTLDRMQAVETARRLVAGIRTWSQARAAKGGMSPLTISVGAAAIALPPKNFPSSELADAATRCMEAARRSSGDSVKSIEIL</sequence>
<comment type="caution">
    <text evidence="2">The sequence shown here is derived from an EMBL/GenBank/DDBJ whole genome shotgun (WGS) entry which is preliminary data.</text>
</comment>
<reference evidence="2 3" key="1">
    <citation type="submission" date="2019-02" db="EMBL/GenBank/DDBJ databases">
        <title>Deep-cultivation of Planctomycetes and their phenomic and genomic characterization uncovers novel biology.</title>
        <authorList>
            <person name="Wiegand S."/>
            <person name="Jogler M."/>
            <person name="Boedeker C."/>
            <person name="Pinto D."/>
            <person name="Vollmers J."/>
            <person name="Rivas-Marin E."/>
            <person name="Kohn T."/>
            <person name="Peeters S.H."/>
            <person name="Heuer A."/>
            <person name="Rast P."/>
            <person name="Oberbeckmann S."/>
            <person name="Bunk B."/>
            <person name="Jeske O."/>
            <person name="Meyerdierks A."/>
            <person name="Storesund J.E."/>
            <person name="Kallscheuer N."/>
            <person name="Luecker S."/>
            <person name="Lage O.M."/>
            <person name="Pohl T."/>
            <person name="Merkel B.J."/>
            <person name="Hornburger P."/>
            <person name="Mueller R.-W."/>
            <person name="Bruemmer F."/>
            <person name="Labrenz M."/>
            <person name="Spormann A.M."/>
            <person name="Op Den Camp H."/>
            <person name="Overmann J."/>
            <person name="Amann R."/>
            <person name="Jetten M.S.M."/>
            <person name="Mascher T."/>
            <person name="Medema M.H."/>
            <person name="Devos D.P."/>
            <person name="Kaster A.-K."/>
            <person name="Ovreas L."/>
            <person name="Rohde M."/>
            <person name="Galperin M.Y."/>
            <person name="Jogler C."/>
        </authorList>
    </citation>
    <scope>NUCLEOTIDE SEQUENCE [LARGE SCALE GENOMIC DNA]</scope>
    <source>
        <strain evidence="2 3">Enr8</strain>
    </source>
</reference>
<dbReference type="Pfam" id="PF08668">
    <property type="entry name" value="HDOD"/>
    <property type="match status" value="1"/>
</dbReference>
<dbReference type="Proteomes" id="UP000318878">
    <property type="component" value="Unassembled WGS sequence"/>
</dbReference>
<dbReference type="SUPFAM" id="SSF109604">
    <property type="entry name" value="HD-domain/PDEase-like"/>
    <property type="match status" value="1"/>
</dbReference>
<feature type="domain" description="HDOD" evidence="1">
    <location>
        <begin position="22"/>
        <end position="216"/>
    </location>
</feature>
<dbReference type="InterPro" id="IPR029787">
    <property type="entry name" value="Nucleotide_cyclase"/>
</dbReference>